<feature type="transmembrane region" description="Helical" evidence="8">
    <location>
        <begin position="62"/>
        <end position="82"/>
    </location>
</feature>
<keyword evidence="4" id="KW-1003">Cell membrane</keyword>
<organism evidence="9 10">
    <name type="scientific">Paenibacillus marchantiophytorum</name>
    <dbReference type="NCBI Taxonomy" id="1619310"/>
    <lineage>
        <taxon>Bacteria</taxon>
        <taxon>Bacillati</taxon>
        <taxon>Bacillota</taxon>
        <taxon>Bacilli</taxon>
        <taxon>Bacillales</taxon>
        <taxon>Paenibacillaceae</taxon>
        <taxon>Paenibacillus</taxon>
    </lineage>
</organism>
<evidence type="ECO:0000256" key="3">
    <source>
        <dbReference type="ARBA" id="ARBA00022448"/>
    </source>
</evidence>
<dbReference type="EMBL" id="BMHE01000012">
    <property type="protein sequence ID" value="GFZ80913.1"/>
    <property type="molecule type" value="Genomic_DNA"/>
</dbReference>
<dbReference type="InterPro" id="IPR000522">
    <property type="entry name" value="ABC_transptr_permease_BtuC"/>
</dbReference>
<dbReference type="Proteomes" id="UP000615455">
    <property type="component" value="Unassembled WGS sequence"/>
</dbReference>
<feature type="transmembrane region" description="Helical" evidence="8">
    <location>
        <begin position="199"/>
        <end position="218"/>
    </location>
</feature>
<feature type="transmembrane region" description="Helical" evidence="8">
    <location>
        <begin position="238"/>
        <end position="268"/>
    </location>
</feature>
<evidence type="ECO:0000256" key="8">
    <source>
        <dbReference type="SAM" id="Phobius"/>
    </source>
</evidence>
<evidence type="ECO:0000256" key="5">
    <source>
        <dbReference type="ARBA" id="ARBA00022692"/>
    </source>
</evidence>
<evidence type="ECO:0000313" key="10">
    <source>
        <dbReference type="Proteomes" id="UP000615455"/>
    </source>
</evidence>
<evidence type="ECO:0000256" key="7">
    <source>
        <dbReference type="ARBA" id="ARBA00023136"/>
    </source>
</evidence>
<keyword evidence="6 8" id="KW-1133">Transmembrane helix</keyword>
<keyword evidence="5 8" id="KW-0812">Transmembrane</keyword>
<keyword evidence="3" id="KW-0813">Transport</keyword>
<feature type="transmembrane region" description="Helical" evidence="8">
    <location>
        <begin position="308"/>
        <end position="326"/>
    </location>
</feature>
<gene>
    <name evidence="9" type="primary">yfmE</name>
    <name evidence="9" type="ORF">GCM10008018_28060</name>
</gene>
<dbReference type="CDD" id="cd06550">
    <property type="entry name" value="TM_ABC_iron-siderophores_like"/>
    <property type="match status" value="1"/>
</dbReference>
<feature type="transmembrane region" description="Helical" evidence="8">
    <location>
        <begin position="119"/>
        <end position="138"/>
    </location>
</feature>
<dbReference type="PANTHER" id="PTHR30472:SF37">
    <property type="entry name" value="FE(3+) DICITRATE TRANSPORT SYSTEM PERMEASE PROTEIN FECD-RELATED"/>
    <property type="match status" value="1"/>
</dbReference>
<keyword evidence="7 8" id="KW-0472">Membrane</keyword>
<sequence>MNRSAWTVGKRVLPLLIALAFMIGLAFIYAHVGAVRIPYRDVWPALVDAKHPSYFIIHQVRLPRILVGILAGFGLAVGGAILQSIVRNPLASPDVIGITKGAGLMAAAVIFLFPKSPSYLLPIAAFGGALLAFLLLLLLSRRLTLRPSSLALVGVAIGTVFQAGTQYLIVRHPSDINMALLWLSGSLWSRSWHDVYSLLPWIAVLIPLVWANYAKLNIFQLGDDITASLGLHIAKQRFWLLLLAVALAGISVSAVGAIGFVGLIAPHIARSLVGGRHQWLIPLAALIGADLMLLGDLLGRVLIIPREVPVGIMTAVIGAPYFLYLLRKERRRKLG</sequence>
<dbReference type="PANTHER" id="PTHR30472">
    <property type="entry name" value="FERRIC ENTEROBACTIN TRANSPORT SYSTEM PERMEASE PROTEIN"/>
    <property type="match status" value="1"/>
</dbReference>
<feature type="transmembrane region" description="Helical" evidence="8">
    <location>
        <begin position="150"/>
        <end position="170"/>
    </location>
</feature>
<feature type="transmembrane region" description="Helical" evidence="8">
    <location>
        <begin position="94"/>
        <end position="113"/>
    </location>
</feature>
<dbReference type="SUPFAM" id="SSF81345">
    <property type="entry name" value="ABC transporter involved in vitamin B12 uptake, BtuC"/>
    <property type="match status" value="1"/>
</dbReference>
<evidence type="ECO:0000256" key="6">
    <source>
        <dbReference type="ARBA" id="ARBA00022989"/>
    </source>
</evidence>
<accession>A0ABQ1EPI0</accession>
<dbReference type="InterPro" id="IPR037294">
    <property type="entry name" value="ABC_BtuC-like"/>
</dbReference>
<comment type="similarity">
    <text evidence="2">Belongs to the binding-protein-dependent transport system permease family. FecCD subfamily.</text>
</comment>
<name>A0ABQ1EPI0_9BACL</name>
<comment type="subcellular location">
    <subcellularLocation>
        <location evidence="1">Cell membrane</location>
        <topology evidence="1">Multi-pass membrane protein</topology>
    </subcellularLocation>
</comment>
<dbReference type="Gene3D" id="1.10.3470.10">
    <property type="entry name" value="ABC transporter involved in vitamin B12 uptake, BtuC"/>
    <property type="match status" value="1"/>
</dbReference>
<reference evidence="10" key="1">
    <citation type="journal article" date="2019" name="Int. J. Syst. Evol. Microbiol.">
        <title>The Global Catalogue of Microorganisms (GCM) 10K type strain sequencing project: providing services to taxonomists for standard genome sequencing and annotation.</title>
        <authorList>
            <consortium name="The Broad Institute Genomics Platform"/>
            <consortium name="The Broad Institute Genome Sequencing Center for Infectious Disease"/>
            <person name="Wu L."/>
            <person name="Ma J."/>
        </authorList>
    </citation>
    <scope>NUCLEOTIDE SEQUENCE [LARGE SCALE GENOMIC DNA]</scope>
    <source>
        <strain evidence="10">CGMCC 1.15043</strain>
    </source>
</reference>
<evidence type="ECO:0000256" key="4">
    <source>
        <dbReference type="ARBA" id="ARBA00022475"/>
    </source>
</evidence>
<evidence type="ECO:0000256" key="2">
    <source>
        <dbReference type="ARBA" id="ARBA00007935"/>
    </source>
</evidence>
<evidence type="ECO:0000313" key="9">
    <source>
        <dbReference type="EMBL" id="GFZ80913.1"/>
    </source>
</evidence>
<keyword evidence="10" id="KW-1185">Reference proteome</keyword>
<protein>
    <submittedName>
        <fullName evidence="9">Fe(3+)-citrate import system permease protein YfmE</fullName>
    </submittedName>
</protein>
<dbReference type="Pfam" id="PF01032">
    <property type="entry name" value="FecCD"/>
    <property type="match status" value="1"/>
</dbReference>
<feature type="transmembrane region" description="Helical" evidence="8">
    <location>
        <begin position="12"/>
        <end position="32"/>
    </location>
</feature>
<proteinExistence type="inferred from homology"/>
<comment type="caution">
    <text evidence="9">The sequence shown here is derived from an EMBL/GenBank/DDBJ whole genome shotgun (WGS) entry which is preliminary data.</text>
</comment>
<evidence type="ECO:0000256" key="1">
    <source>
        <dbReference type="ARBA" id="ARBA00004651"/>
    </source>
</evidence>